<keyword evidence="3" id="KW-1185">Reference proteome</keyword>
<dbReference type="EMBL" id="AP024449">
    <property type="protein sequence ID" value="BCS29306.1"/>
    <property type="molecule type" value="Genomic_DNA"/>
</dbReference>
<dbReference type="Proteomes" id="UP000654913">
    <property type="component" value="Chromosome 7"/>
</dbReference>
<protein>
    <submittedName>
        <fullName evidence="2">Uncharacterized protein</fullName>
    </submittedName>
</protein>
<accession>A0A7R8ASB6</accession>
<reference evidence="2" key="1">
    <citation type="submission" date="2021-01" db="EMBL/GenBank/DDBJ databases">
        <authorList>
            <consortium name="Aspergillus puulaauensis MK2 genome sequencing consortium"/>
            <person name="Kazuki M."/>
            <person name="Futagami T."/>
        </authorList>
    </citation>
    <scope>NUCLEOTIDE SEQUENCE</scope>
    <source>
        <strain evidence="2">MK2</strain>
    </source>
</reference>
<proteinExistence type="predicted"/>
<organism evidence="2 3">
    <name type="scientific">Aspergillus puulaauensis</name>
    <dbReference type="NCBI Taxonomy" id="1220207"/>
    <lineage>
        <taxon>Eukaryota</taxon>
        <taxon>Fungi</taxon>
        <taxon>Dikarya</taxon>
        <taxon>Ascomycota</taxon>
        <taxon>Pezizomycotina</taxon>
        <taxon>Eurotiomycetes</taxon>
        <taxon>Eurotiomycetidae</taxon>
        <taxon>Eurotiales</taxon>
        <taxon>Aspergillaceae</taxon>
        <taxon>Aspergillus</taxon>
    </lineage>
</organism>
<feature type="region of interest" description="Disordered" evidence="1">
    <location>
        <begin position="175"/>
        <end position="199"/>
    </location>
</feature>
<name>A0A7R8ASB6_9EURO</name>
<evidence type="ECO:0000256" key="1">
    <source>
        <dbReference type="SAM" id="MobiDB-lite"/>
    </source>
</evidence>
<dbReference type="OrthoDB" id="4509699at2759"/>
<gene>
    <name evidence="2" type="ORF">APUU_70876S</name>
</gene>
<sequence length="276" mass="31310">MGLSGHDGIPYLRQHHDGLYEAPNGKLYYGKGKVCEVGYDSDGSGSIYFRVRPLVGYEREGEYEFRDIVTNQPMPGKYYTKPLPLGKSSRFEPPPYELERVPKLGEEAFGCYLTPDGMLYRGVGRVIAMYRGISPLAPYERTIAIHVQPIAGKTGEEYRFYDPHFQTYMHDKNLPSAPYPEDTGKKGKKTGQVPSMSRHPRLGTEDYGVYIAPNGQWYRGVGRVVRIGVNPMETIYAYVEPIRGKRGGGYDFFHPVTCDWMPDDQLPWAREDASML</sequence>
<dbReference type="KEGG" id="apuu:APUU_70876S"/>
<reference evidence="2" key="2">
    <citation type="submission" date="2021-02" db="EMBL/GenBank/DDBJ databases">
        <title>Aspergillus puulaauensis MK2 genome sequence.</title>
        <authorList>
            <person name="Futagami T."/>
            <person name="Mori K."/>
            <person name="Kadooka C."/>
            <person name="Tanaka T."/>
        </authorList>
    </citation>
    <scope>NUCLEOTIDE SEQUENCE</scope>
    <source>
        <strain evidence="2">MK2</strain>
    </source>
</reference>
<dbReference type="GeneID" id="64979303"/>
<evidence type="ECO:0000313" key="3">
    <source>
        <dbReference type="Proteomes" id="UP000654913"/>
    </source>
</evidence>
<dbReference type="AlphaFoldDB" id="A0A7R8ASB6"/>
<evidence type="ECO:0000313" key="2">
    <source>
        <dbReference type="EMBL" id="BCS29306.1"/>
    </source>
</evidence>
<dbReference type="RefSeq" id="XP_041561492.1">
    <property type="nucleotide sequence ID" value="XM_041695798.1"/>
</dbReference>